<evidence type="ECO:0000256" key="3">
    <source>
        <dbReference type="ARBA" id="ARBA00013269"/>
    </source>
</evidence>
<dbReference type="Proteomes" id="UP000253099">
    <property type="component" value="Unassembled WGS sequence"/>
</dbReference>
<dbReference type="InterPro" id="IPR001453">
    <property type="entry name" value="MoaB/Mog_dom"/>
</dbReference>
<dbReference type="InterPro" id="IPR008284">
    <property type="entry name" value="MoCF_biosynth_CS"/>
</dbReference>
<dbReference type="GO" id="GO:0005737">
    <property type="term" value="C:cytoplasm"/>
    <property type="evidence" value="ECO:0007669"/>
    <property type="project" value="TreeGrafter"/>
</dbReference>
<keyword evidence="5" id="KW-0808">Transferase</keyword>
<dbReference type="GO" id="GO:0046872">
    <property type="term" value="F:metal ion binding"/>
    <property type="evidence" value="ECO:0007669"/>
    <property type="project" value="UniProtKB-KW"/>
</dbReference>
<dbReference type="Gene3D" id="2.40.340.10">
    <property type="entry name" value="MoeA, C-terminal, domain IV"/>
    <property type="match status" value="1"/>
</dbReference>
<dbReference type="Gene3D" id="3.40.980.10">
    <property type="entry name" value="MoaB/Mog-like domain"/>
    <property type="match status" value="1"/>
</dbReference>
<dbReference type="NCBIfam" id="TIGR00177">
    <property type="entry name" value="molyb_syn"/>
    <property type="match status" value="1"/>
</dbReference>
<dbReference type="SUPFAM" id="SSF63867">
    <property type="entry name" value="MoeA C-terminal domain-like"/>
    <property type="match status" value="1"/>
</dbReference>
<accession>A0A366MAB2</accession>
<evidence type="ECO:0000256" key="9">
    <source>
        <dbReference type="ARBA" id="ARBA00047317"/>
    </source>
</evidence>
<gene>
    <name evidence="11" type="ORF">ALNOE001_15440</name>
</gene>
<dbReference type="EC" id="2.10.1.1" evidence="3"/>
<comment type="caution">
    <text evidence="11">The sequence shown here is derived from an EMBL/GenBank/DDBJ whole genome shotgun (WGS) entry which is preliminary data.</text>
</comment>
<keyword evidence="12" id="KW-1185">Reference proteome</keyword>
<dbReference type="Pfam" id="PF03453">
    <property type="entry name" value="MoeA_N"/>
    <property type="match status" value="1"/>
</dbReference>
<sequence>MKIKEVDEAKKIIKELFEELYDEKSINFSIENSYNQVVFSDIISSIDLPPFNRSLMDGFAVKSEDTFRASDESPKILKCIDSIEAGSFSEKTIDNGECIEISTGAPIPDGADAIAMVEFTERKTDEETGNDNIHILKSVAPKQYLAIKGSDMKKDKLILKSKTILSPDKIGVLAGQGIKEIKAFKKPTVAIISTGNELVMNDEEISYGKIYDVNTYSITNATISNGGYGKSYGIVKDNYDDLKEKIESALKTSDIVVCSGGTSAGVGDVLRHVLDEIGEVIIHGVSVKPGKPTIIGKVNEKLVIGLPGNPVSALIIFYVFIVPNLRNLVGLSEEIIEKAIATLAKRIHSPKGRMHYSLVQIKEGLAYPIVKDSGAITSLADADGYIKIPKTTEILEEGKEVEITLFK</sequence>
<evidence type="ECO:0000256" key="5">
    <source>
        <dbReference type="ARBA" id="ARBA00022679"/>
    </source>
</evidence>
<evidence type="ECO:0000313" key="11">
    <source>
        <dbReference type="EMBL" id="RBQ22773.1"/>
    </source>
</evidence>
<dbReference type="InterPro" id="IPR005110">
    <property type="entry name" value="MoeA_linker/N"/>
</dbReference>
<dbReference type="PANTHER" id="PTHR10192">
    <property type="entry name" value="MOLYBDOPTERIN BIOSYNTHESIS PROTEIN"/>
    <property type="match status" value="1"/>
</dbReference>
<dbReference type="SUPFAM" id="SSF63882">
    <property type="entry name" value="MoeA N-terminal region -like"/>
    <property type="match status" value="1"/>
</dbReference>
<evidence type="ECO:0000256" key="4">
    <source>
        <dbReference type="ARBA" id="ARBA00022505"/>
    </source>
</evidence>
<proteinExistence type="predicted"/>
<dbReference type="Pfam" id="PF00994">
    <property type="entry name" value="MoCF_biosynth"/>
    <property type="match status" value="1"/>
</dbReference>
<dbReference type="UniPathway" id="UPA00344"/>
<dbReference type="PROSITE" id="PS01079">
    <property type="entry name" value="MOCF_BIOSYNTHESIS_2"/>
    <property type="match status" value="1"/>
</dbReference>
<dbReference type="InterPro" id="IPR005111">
    <property type="entry name" value="MoeA_C_domain_IV"/>
</dbReference>
<dbReference type="EMBL" id="NIZT01000041">
    <property type="protein sequence ID" value="RBQ22773.1"/>
    <property type="molecule type" value="Genomic_DNA"/>
</dbReference>
<dbReference type="FunFam" id="3.40.980.10:FF:000004">
    <property type="entry name" value="Molybdopterin molybdenumtransferase"/>
    <property type="match status" value="1"/>
</dbReference>
<dbReference type="GO" id="GO:0006777">
    <property type="term" value="P:Mo-molybdopterin cofactor biosynthetic process"/>
    <property type="evidence" value="ECO:0007669"/>
    <property type="project" value="UniProtKB-KW"/>
</dbReference>
<dbReference type="InterPro" id="IPR036425">
    <property type="entry name" value="MoaB/Mog-like_dom_sf"/>
</dbReference>
<dbReference type="InterPro" id="IPR036688">
    <property type="entry name" value="MoeA_C_domain_IV_sf"/>
</dbReference>
<dbReference type="Pfam" id="PF03454">
    <property type="entry name" value="MoeA_C"/>
    <property type="match status" value="1"/>
</dbReference>
<keyword evidence="8" id="KW-0501">Molybdenum cofactor biosynthesis</keyword>
<dbReference type="CDD" id="cd00887">
    <property type="entry name" value="MoeA"/>
    <property type="match status" value="1"/>
</dbReference>
<keyword evidence="7" id="KW-0460">Magnesium</keyword>
<reference evidence="11 12" key="1">
    <citation type="submission" date="2018-06" db="EMBL/GenBank/DDBJ databases">
        <title>Genomic insight into two independent archaeal endosymbiosis events.</title>
        <authorList>
            <person name="Lind A.E."/>
            <person name="Lewis W.H."/>
            <person name="Spang A."/>
            <person name="Guy L."/>
            <person name="Embley M.T."/>
            <person name="Ettema T.J.G."/>
        </authorList>
    </citation>
    <scope>NUCLEOTIDE SEQUENCE [LARGE SCALE GENOMIC DNA]</scope>
    <source>
        <strain evidence="11">NOE</strain>
    </source>
</reference>
<dbReference type="InterPro" id="IPR036135">
    <property type="entry name" value="MoeA_linker/N_sf"/>
</dbReference>
<dbReference type="GO" id="GO:0061599">
    <property type="term" value="F:molybdopterin molybdotransferase activity"/>
    <property type="evidence" value="ECO:0007669"/>
    <property type="project" value="UniProtKB-EC"/>
</dbReference>
<dbReference type="FunFam" id="2.170.190.11:FF:000001">
    <property type="entry name" value="Molybdopterin molybdenumtransferase"/>
    <property type="match status" value="1"/>
</dbReference>
<dbReference type="Gene3D" id="3.90.105.10">
    <property type="entry name" value="Molybdopterin biosynthesis moea protein, domain 2"/>
    <property type="match status" value="1"/>
</dbReference>
<dbReference type="InterPro" id="IPR038987">
    <property type="entry name" value="MoeA-like"/>
</dbReference>
<comment type="cofactor">
    <cofactor evidence="1">
        <name>Mg(2+)</name>
        <dbReference type="ChEBI" id="CHEBI:18420"/>
    </cofactor>
</comment>
<dbReference type="Gene3D" id="2.170.190.11">
    <property type="entry name" value="Molybdopterin biosynthesis moea protein, domain 3"/>
    <property type="match status" value="1"/>
</dbReference>
<dbReference type="AlphaFoldDB" id="A0A366MAB2"/>
<dbReference type="SMART" id="SM00852">
    <property type="entry name" value="MoCF_biosynth"/>
    <property type="match status" value="1"/>
</dbReference>
<comment type="pathway">
    <text evidence="2">Cofactor biosynthesis; molybdopterin biosynthesis.</text>
</comment>
<name>A0A366MAB2_9EURY</name>
<evidence type="ECO:0000256" key="2">
    <source>
        <dbReference type="ARBA" id="ARBA00005046"/>
    </source>
</evidence>
<dbReference type="NCBIfam" id="NF045515">
    <property type="entry name" value="Glp_gephyrin"/>
    <property type="match status" value="1"/>
</dbReference>
<keyword evidence="6" id="KW-0479">Metal-binding</keyword>
<protein>
    <recommendedName>
        <fullName evidence="3">molybdopterin molybdotransferase</fullName>
        <ecNumber evidence="3">2.10.1.1</ecNumber>
    </recommendedName>
</protein>
<feature type="domain" description="MoaB/Mog" evidence="10">
    <location>
        <begin position="190"/>
        <end position="327"/>
    </location>
</feature>
<organism evidence="11 12">
    <name type="scientific">Candidatus Methanobinarius endosymbioticus</name>
    <dbReference type="NCBI Taxonomy" id="2006182"/>
    <lineage>
        <taxon>Archaea</taxon>
        <taxon>Methanobacteriati</taxon>
        <taxon>Methanobacteriota</taxon>
        <taxon>Methanomada group</taxon>
        <taxon>Methanobacteria</taxon>
        <taxon>Methanobacteriales</taxon>
        <taxon>Methanobacteriaceae</taxon>
        <taxon>Candidatus Methanobinarius</taxon>
    </lineage>
</organism>
<evidence type="ECO:0000256" key="1">
    <source>
        <dbReference type="ARBA" id="ARBA00001946"/>
    </source>
</evidence>
<evidence type="ECO:0000313" key="12">
    <source>
        <dbReference type="Proteomes" id="UP000253099"/>
    </source>
</evidence>
<evidence type="ECO:0000256" key="7">
    <source>
        <dbReference type="ARBA" id="ARBA00022842"/>
    </source>
</evidence>
<keyword evidence="4" id="KW-0500">Molybdenum</keyword>
<evidence type="ECO:0000259" key="10">
    <source>
        <dbReference type="SMART" id="SM00852"/>
    </source>
</evidence>
<comment type="catalytic activity">
    <reaction evidence="9">
        <text>adenylyl-molybdopterin + molybdate = Mo-molybdopterin + AMP + H(+)</text>
        <dbReference type="Rhea" id="RHEA:35047"/>
        <dbReference type="ChEBI" id="CHEBI:15378"/>
        <dbReference type="ChEBI" id="CHEBI:36264"/>
        <dbReference type="ChEBI" id="CHEBI:62727"/>
        <dbReference type="ChEBI" id="CHEBI:71302"/>
        <dbReference type="ChEBI" id="CHEBI:456215"/>
        <dbReference type="EC" id="2.10.1.1"/>
    </reaction>
</comment>
<evidence type="ECO:0000256" key="6">
    <source>
        <dbReference type="ARBA" id="ARBA00022723"/>
    </source>
</evidence>
<dbReference type="SUPFAM" id="SSF53218">
    <property type="entry name" value="Molybdenum cofactor biosynthesis proteins"/>
    <property type="match status" value="1"/>
</dbReference>
<evidence type="ECO:0000256" key="8">
    <source>
        <dbReference type="ARBA" id="ARBA00023150"/>
    </source>
</evidence>
<dbReference type="PANTHER" id="PTHR10192:SF5">
    <property type="entry name" value="GEPHYRIN"/>
    <property type="match status" value="1"/>
</dbReference>